<protein>
    <submittedName>
        <fullName evidence="1">Uncharacterized protein</fullName>
    </submittedName>
</protein>
<dbReference type="AlphaFoldDB" id="A0A1V6UA82"/>
<dbReference type="EMBL" id="MDDG01000013">
    <property type="protein sequence ID" value="OQE35385.1"/>
    <property type="molecule type" value="Genomic_DNA"/>
</dbReference>
<dbReference type="STRING" id="36646.A0A1V6UA82"/>
<gene>
    <name evidence="1" type="ORF">PENCOP_c013G00037</name>
</gene>
<evidence type="ECO:0000313" key="1">
    <source>
        <dbReference type="EMBL" id="OQE35385.1"/>
    </source>
</evidence>
<dbReference type="Proteomes" id="UP000191500">
    <property type="component" value="Unassembled WGS sequence"/>
</dbReference>
<name>A0A1V6UA82_9EURO</name>
<keyword evidence="2" id="KW-1185">Reference proteome</keyword>
<accession>A0A1V6UA82</accession>
<evidence type="ECO:0000313" key="2">
    <source>
        <dbReference type="Proteomes" id="UP000191500"/>
    </source>
</evidence>
<reference evidence="2" key="1">
    <citation type="journal article" date="2017" name="Nat. Microbiol.">
        <title>Global analysis of biosynthetic gene clusters reveals vast potential of secondary metabolite production in Penicillium species.</title>
        <authorList>
            <person name="Nielsen J.C."/>
            <person name="Grijseels S."/>
            <person name="Prigent S."/>
            <person name="Ji B."/>
            <person name="Dainat J."/>
            <person name="Nielsen K.F."/>
            <person name="Frisvad J.C."/>
            <person name="Workman M."/>
            <person name="Nielsen J."/>
        </authorList>
    </citation>
    <scope>NUCLEOTIDE SEQUENCE [LARGE SCALE GENOMIC DNA]</scope>
    <source>
        <strain evidence="2">IBT 31321</strain>
    </source>
</reference>
<sequence>MEVEHHERGPRRYYEPEGRELDIHVLQTTAYTRLKEKGLCDCGIVPDFLGSMGNFDPTLCQPDLKNFRGDEYPPSAMFLEYIGTLDTTRRSG</sequence>
<organism evidence="1 2">
    <name type="scientific">Penicillium coprophilum</name>
    <dbReference type="NCBI Taxonomy" id="36646"/>
    <lineage>
        <taxon>Eukaryota</taxon>
        <taxon>Fungi</taxon>
        <taxon>Dikarya</taxon>
        <taxon>Ascomycota</taxon>
        <taxon>Pezizomycotina</taxon>
        <taxon>Eurotiomycetes</taxon>
        <taxon>Eurotiomycetidae</taxon>
        <taxon>Eurotiales</taxon>
        <taxon>Aspergillaceae</taxon>
        <taxon>Penicillium</taxon>
    </lineage>
</organism>
<proteinExistence type="predicted"/>
<comment type="caution">
    <text evidence="1">The sequence shown here is derived from an EMBL/GenBank/DDBJ whole genome shotgun (WGS) entry which is preliminary data.</text>
</comment>